<evidence type="ECO:0000256" key="2">
    <source>
        <dbReference type="ARBA" id="ARBA00013457"/>
    </source>
</evidence>
<protein>
    <recommendedName>
        <fullName evidence="2">Probable nitronate monooxygenase</fullName>
    </recommendedName>
</protein>
<dbReference type="SUPFAM" id="SSF51412">
    <property type="entry name" value="Inosine monophosphate dehydrogenase (IMPDH)"/>
    <property type="match status" value="1"/>
</dbReference>
<dbReference type="GO" id="GO:0018580">
    <property type="term" value="F:nitronate monooxygenase activity"/>
    <property type="evidence" value="ECO:0007669"/>
    <property type="project" value="InterPro"/>
</dbReference>
<name>A0A1M4ST44_9CLOT</name>
<accession>A0A1M4ST44</accession>
<keyword evidence="7" id="KW-0223">Dioxygenase</keyword>
<dbReference type="Proteomes" id="UP000184035">
    <property type="component" value="Unassembled WGS sequence"/>
</dbReference>
<dbReference type="CDD" id="cd04730">
    <property type="entry name" value="NPD_like"/>
    <property type="match status" value="1"/>
</dbReference>
<keyword evidence="3" id="KW-0285">Flavoprotein</keyword>
<dbReference type="OrthoDB" id="9778912at2"/>
<reference evidence="7 8" key="1">
    <citation type="submission" date="2016-11" db="EMBL/GenBank/DDBJ databases">
        <authorList>
            <person name="Jaros S."/>
            <person name="Januszkiewicz K."/>
            <person name="Wedrychowicz H."/>
        </authorList>
    </citation>
    <scope>NUCLEOTIDE SEQUENCE [LARGE SCALE GENOMIC DNA]</scope>
    <source>
        <strain evidence="7 8">DSM 2631</strain>
    </source>
</reference>
<dbReference type="Pfam" id="PF03060">
    <property type="entry name" value="NMO"/>
    <property type="match status" value="1"/>
</dbReference>
<evidence type="ECO:0000256" key="4">
    <source>
        <dbReference type="ARBA" id="ARBA00022643"/>
    </source>
</evidence>
<keyword evidence="6" id="KW-0175">Coiled coil</keyword>
<dbReference type="AlphaFoldDB" id="A0A1M4ST44"/>
<dbReference type="PANTHER" id="PTHR32332">
    <property type="entry name" value="2-NITROPROPANE DIOXYGENASE"/>
    <property type="match status" value="1"/>
</dbReference>
<evidence type="ECO:0000256" key="5">
    <source>
        <dbReference type="ARBA" id="ARBA00023002"/>
    </source>
</evidence>
<proteinExistence type="predicted"/>
<dbReference type="EMBL" id="FQVM01000001">
    <property type="protein sequence ID" value="SHE35348.1"/>
    <property type="molecule type" value="Genomic_DNA"/>
</dbReference>
<sequence length="356" mass="38748">MNIKPLKIGDLEAKLPIIQGGMGIGVSSSNLASAVAKEGGIGVISAANIGYEEEDFETNTLKANIRGLKKHIKKAKEKAQLGIIGVNIMVAMKNYGEFVKASIEAGADIIISGAGMPTNLPSLIGKSKIKIAPIISSSKGAKVLLKLWDRHHKRTADMIVIEGPKAGGHLGFKKENIEESIKDFDKEILNIIKEVKVYEEKYNKDIPVVVAGGVFDGNDIAKYLKLGADGVQMATRFVATEECDASEEFKKAYINAKEEDIVIVQSPVGMPGRAIMNPFVKRITDNRENILKCYNCLEPCNPKETPYCISKALLNAVKGNINEGLIFCGSNAYKIDKIITVKELMDELIKEIELSL</sequence>
<evidence type="ECO:0000256" key="1">
    <source>
        <dbReference type="ARBA" id="ARBA00003535"/>
    </source>
</evidence>
<dbReference type="InterPro" id="IPR013785">
    <property type="entry name" value="Aldolase_TIM"/>
</dbReference>
<gene>
    <name evidence="7" type="ORF">SAMN05443638_101160</name>
</gene>
<evidence type="ECO:0000256" key="3">
    <source>
        <dbReference type="ARBA" id="ARBA00022630"/>
    </source>
</evidence>
<evidence type="ECO:0000313" key="7">
    <source>
        <dbReference type="EMBL" id="SHE35348.1"/>
    </source>
</evidence>
<evidence type="ECO:0000256" key="6">
    <source>
        <dbReference type="SAM" id="Coils"/>
    </source>
</evidence>
<organism evidence="7 8">
    <name type="scientific">Clostridium fallax</name>
    <dbReference type="NCBI Taxonomy" id="1533"/>
    <lineage>
        <taxon>Bacteria</taxon>
        <taxon>Bacillati</taxon>
        <taxon>Bacillota</taxon>
        <taxon>Clostridia</taxon>
        <taxon>Eubacteriales</taxon>
        <taxon>Clostridiaceae</taxon>
        <taxon>Clostridium</taxon>
    </lineage>
</organism>
<dbReference type="GO" id="GO:0051213">
    <property type="term" value="F:dioxygenase activity"/>
    <property type="evidence" value="ECO:0007669"/>
    <property type="project" value="UniProtKB-KW"/>
</dbReference>
<comment type="function">
    <text evidence="1">Nitronate monooxygenase that uses molecular oxygen to catalyze the oxidative denitrification of alkyl nitronates. Acts on propionate 3-nitronate (P3N), the presumed physiological substrate. Probably functions in the detoxification of P3N, a metabolic poison produced by plants and fungi as a defense mechanism.</text>
</comment>
<keyword evidence="8" id="KW-1185">Reference proteome</keyword>
<dbReference type="Gene3D" id="3.20.20.70">
    <property type="entry name" value="Aldolase class I"/>
    <property type="match status" value="1"/>
</dbReference>
<dbReference type="PANTHER" id="PTHR32332:SF18">
    <property type="entry name" value="2-NITROPROPANE DIOXYGENASE"/>
    <property type="match status" value="1"/>
</dbReference>
<dbReference type="RefSeq" id="WP_072892319.1">
    <property type="nucleotide sequence ID" value="NZ_FQVM01000001.1"/>
</dbReference>
<dbReference type="InterPro" id="IPR004136">
    <property type="entry name" value="NMO"/>
</dbReference>
<evidence type="ECO:0000313" key="8">
    <source>
        <dbReference type="Proteomes" id="UP000184035"/>
    </source>
</evidence>
<keyword evidence="5" id="KW-0560">Oxidoreductase</keyword>
<keyword evidence="4" id="KW-0288">FMN</keyword>
<dbReference type="STRING" id="1533.SAMN05443638_101160"/>
<feature type="coiled-coil region" evidence="6">
    <location>
        <begin position="174"/>
        <end position="201"/>
    </location>
</feature>